<protein>
    <submittedName>
        <fullName evidence="1">Uncharacterized protein</fullName>
    </submittedName>
</protein>
<proteinExistence type="predicted"/>
<reference evidence="1" key="3">
    <citation type="submission" date="2022-01" db="EMBL/GenBank/DDBJ databases">
        <title>Collection of gut derived symbiotic bacterial strains cultured from healthy donors.</title>
        <authorList>
            <person name="Lin H."/>
            <person name="Kohout C."/>
            <person name="Waligurski E."/>
            <person name="Pamer E.G."/>
        </authorList>
    </citation>
    <scope>NUCLEOTIDE SEQUENCE</scope>
    <source>
        <strain evidence="1">DFI.6.55</strain>
    </source>
</reference>
<dbReference type="Proteomes" id="UP001299608">
    <property type="component" value="Unassembled WGS sequence"/>
</dbReference>
<evidence type="ECO:0000313" key="2">
    <source>
        <dbReference type="EMBL" id="NSJ47740.1"/>
    </source>
</evidence>
<accession>A0AAX1SRG4</accession>
<evidence type="ECO:0000313" key="1">
    <source>
        <dbReference type="EMBL" id="MCG4745616.1"/>
    </source>
</evidence>
<dbReference type="Proteomes" id="UP000669239">
    <property type="component" value="Unassembled WGS sequence"/>
</dbReference>
<dbReference type="AlphaFoldDB" id="A0AAX1SRG4"/>
<dbReference type="EMBL" id="JAAITT010000003">
    <property type="protein sequence ID" value="NSJ47740.1"/>
    <property type="molecule type" value="Genomic_DNA"/>
</dbReference>
<reference evidence="2 3" key="1">
    <citation type="journal article" date="2020" name="Cell Host Microbe">
        <title>Functional and Genomic Variation between Human-Derived Isolates of Lachnospiraceae Reveals Inter- and Intra-Species Diversity.</title>
        <authorList>
            <person name="Sorbara M.T."/>
            <person name="Littmann E.R."/>
            <person name="Fontana E."/>
            <person name="Moody T.U."/>
            <person name="Kohout C.E."/>
            <person name="Gjonbalaj M."/>
            <person name="Eaton V."/>
            <person name="Seok R."/>
            <person name="Leiner I.M."/>
            <person name="Pamer E.G."/>
        </authorList>
    </citation>
    <scope>NUCLEOTIDE SEQUENCE [LARGE SCALE GENOMIC DNA]</scope>
    <source>
        <strain evidence="2 3">MSK.1.17</strain>
    </source>
</reference>
<dbReference type="RefSeq" id="WP_117556351.1">
    <property type="nucleotide sequence ID" value="NZ_JAAITT010000003.1"/>
</dbReference>
<evidence type="ECO:0000313" key="4">
    <source>
        <dbReference type="Proteomes" id="UP001299608"/>
    </source>
</evidence>
<comment type="caution">
    <text evidence="1">The sequence shown here is derived from an EMBL/GenBank/DDBJ whole genome shotgun (WGS) entry which is preliminary data.</text>
</comment>
<keyword evidence="3" id="KW-1185">Reference proteome</keyword>
<evidence type="ECO:0000313" key="3">
    <source>
        <dbReference type="Proteomes" id="UP000669239"/>
    </source>
</evidence>
<organism evidence="1 4">
    <name type="scientific">Enterocloster aldenensis</name>
    <dbReference type="NCBI Taxonomy" id="358742"/>
    <lineage>
        <taxon>Bacteria</taxon>
        <taxon>Bacillati</taxon>
        <taxon>Bacillota</taxon>
        <taxon>Clostridia</taxon>
        <taxon>Lachnospirales</taxon>
        <taxon>Lachnospiraceae</taxon>
        <taxon>Enterocloster</taxon>
    </lineage>
</organism>
<name>A0AAX1SRG4_9FIRM</name>
<reference evidence="2" key="2">
    <citation type="submission" date="2020-02" db="EMBL/GenBank/DDBJ databases">
        <authorList>
            <person name="Littmann E."/>
            <person name="Sorbara M."/>
        </authorList>
    </citation>
    <scope>NUCLEOTIDE SEQUENCE</scope>
    <source>
        <strain evidence="2">MSK.1.17</strain>
    </source>
</reference>
<dbReference type="EMBL" id="JAKNGE010000009">
    <property type="protein sequence ID" value="MCG4745616.1"/>
    <property type="molecule type" value="Genomic_DNA"/>
</dbReference>
<sequence>MSESYIKNHFHDIKRNANAIEHRLDDTYCTLERVLEENAQVLELAQKNRANYILIDDEYKINIDL</sequence>
<gene>
    <name evidence="2" type="ORF">G5B36_03380</name>
    <name evidence="1" type="ORF">L0N08_09370</name>
</gene>